<name>A0A7D7R7Z7_9ACTN</name>
<gene>
    <name evidence="2" type="ORF">H1R19_12835</name>
</gene>
<keyword evidence="1" id="KW-0812">Transmembrane</keyword>
<keyword evidence="1" id="KW-0472">Membrane</keyword>
<dbReference type="KEGG" id="gji:H1R19_12835"/>
<dbReference type="EMBL" id="CP059491">
    <property type="protein sequence ID" value="QMS99869.1"/>
    <property type="molecule type" value="Genomic_DNA"/>
</dbReference>
<dbReference type="Proteomes" id="UP000515663">
    <property type="component" value="Chromosome"/>
</dbReference>
<sequence>MYTGFQFGAALRVSAATIALVAGGGTLDLGYYRRALIIPAAAASLTVVLGLFTIIRHRTLAADSVA</sequence>
<proteinExistence type="predicted"/>
<dbReference type="AlphaFoldDB" id="A0A7D7R7Z7"/>
<evidence type="ECO:0000313" key="3">
    <source>
        <dbReference type="Proteomes" id="UP000515663"/>
    </source>
</evidence>
<evidence type="ECO:0000256" key="1">
    <source>
        <dbReference type="SAM" id="Phobius"/>
    </source>
</evidence>
<reference evidence="3" key="1">
    <citation type="submission" date="2020-07" db="EMBL/GenBank/DDBJ databases">
        <title>novel species isolated from the respiratory tract of Marmot.</title>
        <authorList>
            <person name="Zhang G."/>
        </authorList>
    </citation>
    <scope>NUCLEOTIDE SEQUENCE [LARGE SCALE GENOMIC DNA]</scope>
    <source>
        <strain evidence="3">686</strain>
    </source>
</reference>
<protein>
    <recommendedName>
        <fullName evidence="4">MFS transporter</fullName>
    </recommendedName>
</protein>
<keyword evidence="1" id="KW-1133">Transmembrane helix</keyword>
<keyword evidence="3" id="KW-1185">Reference proteome</keyword>
<organism evidence="2 3">
    <name type="scientific">Gordonia jinghuaiqii</name>
    <dbReference type="NCBI Taxonomy" id="2758710"/>
    <lineage>
        <taxon>Bacteria</taxon>
        <taxon>Bacillati</taxon>
        <taxon>Actinomycetota</taxon>
        <taxon>Actinomycetes</taxon>
        <taxon>Mycobacteriales</taxon>
        <taxon>Gordoniaceae</taxon>
        <taxon>Gordonia</taxon>
    </lineage>
</organism>
<feature type="transmembrane region" description="Helical" evidence="1">
    <location>
        <begin position="31"/>
        <end position="55"/>
    </location>
</feature>
<evidence type="ECO:0008006" key="4">
    <source>
        <dbReference type="Google" id="ProtNLM"/>
    </source>
</evidence>
<accession>A0A7D7R7Z7</accession>
<dbReference type="RefSeq" id="WP_219849220.1">
    <property type="nucleotide sequence ID" value="NZ_CP059491.1"/>
</dbReference>
<evidence type="ECO:0000313" key="2">
    <source>
        <dbReference type="EMBL" id="QMS99869.1"/>
    </source>
</evidence>